<protein>
    <submittedName>
        <fullName evidence="1">Uncharacterized protein</fullName>
    </submittedName>
</protein>
<accession>A0ABR7A035</accession>
<sequence length="180" mass="20177">MNNLMESYRTRITAIHTQLQQVAALTLLDIQAEQTLVATAKPETMLLQLEIGAERSARELLRHTPPRRSEFEMAIEPIEDEIISKHRLIDKNSVLVTDNPELKAIALLAGIPDSKHMLLPIDVMERVFSRLAAVIQGKPASAEGIPEGNAFAMRLLILREFMHHLQFDSIHIFTNSAVAP</sequence>
<evidence type="ECO:0000313" key="1">
    <source>
        <dbReference type="EMBL" id="MBC3930278.1"/>
    </source>
</evidence>
<organism evidence="1 2">
    <name type="scientific">Undibacterium curvum</name>
    <dbReference type="NCBI Taxonomy" id="2762294"/>
    <lineage>
        <taxon>Bacteria</taxon>
        <taxon>Pseudomonadati</taxon>
        <taxon>Pseudomonadota</taxon>
        <taxon>Betaproteobacteria</taxon>
        <taxon>Burkholderiales</taxon>
        <taxon>Oxalobacteraceae</taxon>
        <taxon>Undibacterium</taxon>
    </lineage>
</organism>
<reference evidence="1 2" key="1">
    <citation type="submission" date="2020-08" db="EMBL/GenBank/DDBJ databases">
        <title>Novel species isolated from subtropical streams in China.</title>
        <authorList>
            <person name="Lu H."/>
        </authorList>
    </citation>
    <scope>NUCLEOTIDE SEQUENCE [LARGE SCALE GENOMIC DNA]</scope>
    <source>
        <strain evidence="1 2">CY22W</strain>
    </source>
</reference>
<dbReference type="Proteomes" id="UP000654304">
    <property type="component" value="Unassembled WGS sequence"/>
</dbReference>
<dbReference type="RefSeq" id="WP_186902166.1">
    <property type="nucleotide sequence ID" value="NZ_JACOGD010000001.1"/>
</dbReference>
<gene>
    <name evidence="1" type="ORF">H8K43_01230</name>
</gene>
<comment type="caution">
    <text evidence="1">The sequence shown here is derived from an EMBL/GenBank/DDBJ whole genome shotgun (WGS) entry which is preliminary data.</text>
</comment>
<dbReference type="EMBL" id="JACOGD010000001">
    <property type="protein sequence ID" value="MBC3930278.1"/>
    <property type="molecule type" value="Genomic_DNA"/>
</dbReference>
<keyword evidence="2" id="KW-1185">Reference proteome</keyword>
<proteinExistence type="predicted"/>
<evidence type="ECO:0000313" key="2">
    <source>
        <dbReference type="Proteomes" id="UP000654304"/>
    </source>
</evidence>
<name>A0ABR7A035_9BURK</name>